<proteinExistence type="predicted"/>
<sequence>MKLSKGGPVMKPILILTTGDVALPALRAYFGKIEPFDTYVNDLPTNYSDDKDELEKVFYCTETYYDLCLDPFRANLNIPNIEKRRQLPYVIVRILDDKPSPQMIDKILLKTFR</sequence>
<keyword evidence="2" id="KW-1185">Reference proteome</keyword>
<evidence type="ECO:0000313" key="1">
    <source>
        <dbReference type="EMBL" id="AUV60185.1"/>
    </source>
</evidence>
<accession>A0A2K9VDA4</accession>
<reference evidence="1" key="1">
    <citation type="submission" date="2018-01" db="EMBL/GenBank/DDBJ databases">
        <title>Lactobacillus phages that infect wine-derived L. plantarum strains.</title>
        <authorList>
            <person name="Kyrkou I."/>
            <person name="Hestbjerg Hansen L."/>
        </authorList>
    </citation>
    <scope>NUCLEOTIDE SEQUENCE [LARGE SCALE GENOMIC DNA]</scope>
</reference>
<evidence type="ECO:0000313" key="2">
    <source>
        <dbReference type="Proteomes" id="UP000240377"/>
    </source>
</evidence>
<dbReference type="GeneID" id="54988966"/>
<protein>
    <submittedName>
        <fullName evidence="1">Uncharacterized protein</fullName>
    </submittedName>
</protein>
<organism evidence="1 2">
    <name type="scientific">Lactobacillus phage Semele</name>
    <dbReference type="NCBI Taxonomy" id="2079433"/>
    <lineage>
        <taxon>Viruses</taxon>
        <taxon>Duplodnaviria</taxon>
        <taxon>Heunggongvirae</taxon>
        <taxon>Uroviricota</taxon>
        <taxon>Caudoviricetes</taxon>
        <taxon>Herelleviridae</taxon>
        <taxon>Harbinvirus</taxon>
        <taxon>Harbinvirus semele</taxon>
    </lineage>
</organism>
<dbReference type="Proteomes" id="UP000240377">
    <property type="component" value="Segment"/>
</dbReference>
<name>A0A2K9VDA4_9CAUD</name>
<dbReference type="RefSeq" id="YP_009798504.1">
    <property type="nucleotide sequence ID" value="NC_047926.1"/>
</dbReference>
<dbReference type="KEGG" id="vg:54988966"/>
<dbReference type="EMBL" id="MG765279">
    <property type="protein sequence ID" value="AUV60185.1"/>
    <property type="molecule type" value="Genomic_DNA"/>
</dbReference>